<gene>
    <name evidence="1" type="ordered locus">VIBHAR_05538</name>
</gene>
<evidence type="ECO:0000313" key="2">
    <source>
        <dbReference type="Proteomes" id="UP000008152"/>
    </source>
</evidence>
<dbReference type="Proteomes" id="UP000008152">
    <property type="component" value="Chromosome II"/>
</dbReference>
<protein>
    <submittedName>
        <fullName evidence="1">Uncharacterized protein</fullName>
    </submittedName>
</protein>
<reference evidence="1 2" key="1">
    <citation type="submission" date="2007-08" db="EMBL/GenBank/DDBJ databases">
        <authorList>
            <consortium name="The Vibrio harveyi Genome Sequencing Project"/>
            <person name="Bassler B."/>
            <person name="Clifton S.W."/>
            <person name="Fulton L."/>
            <person name="Delehaunty K."/>
            <person name="Fronick C."/>
            <person name="Harrison M."/>
            <person name="Markivic C."/>
            <person name="Fulton R."/>
            <person name="Tin-Wollam A.-M."/>
            <person name="Shah N."/>
            <person name="Pepin K."/>
            <person name="Nash W."/>
            <person name="Thiruvilangam P."/>
            <person name="Bhonagiri V."/>
            <person name="Waters C."/>
            <person name="Tu K.C."/>
            <person name="Irgon J."/>
            <person name="Wilson R.K."/>
        </authorList>
    </citation>
    <scope>NUCLEOTIDE SEQUENCE [LARGE SCALE GENOMIC DNA]</scope>
    <source>
        <strain evidence="2">ATCC BAA-1116 / BB120</strain>
    </source>
</reference>
<accession>A7N499</accession>
<proteinExistence type="predicted"/>
<dbReference type="PATRIC" id="fig|338187.36.peg.4421"/>
<name>A7N499_VIBC1</name>
<organism evidence="1 2">
    <name type="scientific">Vibrio campbellii (strain ATCC BAA-1116)</name>
    <dbReference type="NCBI Taxonomy" id="2902295"/>
    <lineage>
        <taxon>Bacteria</taxon>
        <taxon>Pseudomonadati</taxon>
        <taxon>Pseudomonadota</taxon>
        <taxon>Gammaproteobacteria</taxon>
        <taxon>Vibrionales</taxon>
        <taxon>Vibrionaceae</taxon>
        <taxon>Vibrio</taxon>
    </lineage>
</organism>
<dbReference type="KEGG" id="vha:VIBHAR_05538"/>
<dbReference type="AlphaFoldDB" id="A7N499"/>
<sequence length="46" mass="5082">MPLVNTVSTMNRATMNSSAAVYAISQNKTVGKLPELLAFSSKFFEW</sequence>
<evidence type="ECO:0000313" key="1">
    <source>
        <dbReference type="EMBL" id="ABU73442.1"/>
    </source>
</evidence>
<dbReference type="EMBL" id="CP000790">
    <property type="protein sequence ID" value="ABU73442.1"/>
    <property type="molecule type" value="Genomic_DNA"/>
</dbReference>